<dbReference type="Proteomes" id="UP000224355">
    <property type="component" value="Segment"/>
</dbReference>
<sequence>MSFQAEFLEAGTLIVHQPRNHTYVLLFKTMVKKAEGGWEYGWIYKKVENIRVIHDEVLFDVEEEGELFTRAFSLFDDDWKLTQTP</sequence>
<evidence type="ECO:0000313" key="1">
    <source>
        <dbReference type="EMBL" id="APD19687.1"/>
    </source>
</evidence>
<reference evidence="1 2" key="1">
    <citation type="submission" date="2018-04" db="EMBL/GenBank/DDBJ databases">
        <authorList>
            <person name="Shneider M.M."/>
            <person name="Kabanova A.P."/>
            <person name="Vo T.N.H."/>
            <person name="Korzhenkov A."/>
            <person name="Samarov N.I."/>
            <person name="Toshchakov S.V."/>
            <person name="Miroshnikov K.K."/>
            <person name="Ignatov A.N."/>
            <person name="Kulikov E.E."/>
            <person name="Miroshnikov K.A."/>
        </authorList>
    </citation>
    <scope>NUCLEOTIDE SEQUENCE [LARGE SCALE GENOMIC DNA]</scope>
</reference>
<evidence type="ECO:0000313" key="2">
    <source>
        <dbReference type="Proteomes" id="UP000224355"/>
    </source>
</evidence>
<protein>
    <submittedName>
        <fullName evidence="1">Uncharacterized protein</fullName>
    </submittedName>
</protein>
<name>A0A1J0MET5_9CAUD</name>
<gene>
    <name evidence="1" type="ORF">PP101_25</name>
</gene>
<dbReference type="EMBL" id="KY087898">
    <property type="protein sequence ID" value="APD19687.1"/>
    <property type="molecule type" value="Genomic_DNA"/>
</dbReference>
<proteinExistence type="predicted"/>
<organism evidence="1 2">
    <name type="scientific">Pectobacterium phage PP101</name>
    <dbReference type="NCBI Taxonomy" id="1916414"/>
    <lineage>
        <taxon>Viruses</taxon>
        <taxon>Duplodnaviria</taxon>
        <taxon>Heunggongvirae</taxon>
        <taxon>Uroviricota</taxon>
        <taxon>Caudoviricetes</taxon>
        <taxon>Chaseviridae</taxon>
        <taxon>Cleopatravirinae</taxon>
        <taxon>Suwonvirus</taxon>
        <taxon>Suwonvirus PP101</taxon>
    </lineage>
</organism>
<keyword evidence="2" id="KW-1185">Reference proteome</keyword>
<accession>A0A1J0MET5</accession>